<dbReference type="Gene3D" id="3.30.160.60">
    <property type="entry name" value="Classic Zinc Finger"/>
    <property type="match status" value="1"/>
</dbReference>
<feature type="compositionally biased region" description="Basic and acidic residues" evidence="2">
    <location>
        <begin position="527"/>
        <end position="540"/>
    </location>
</feature>
<reference evidence="5" key="1">
    <citation type="submission" date="2011-07" db="EMBL/GenBank/DDBJ databases">
        <authorList>
            <consortium name="Caenorhabditis brenneri Sequencing and Analysis Consortium"/>
            <person name="Wilson R.K."/>
        </authorList>
    </citation>
    <scope>NUCLEOTIDE SEQUENCE [LARGE SCALE GENOMIC DNA]</scope>
    <source>
        <strain evidence="5">PB2801</strain>
    </source>
</reference>
<keyword evidence="1" id="KW-0862">Zinc</keyword>
<accession>G0MCI7</accession>
<evidence type="ECO:0000256" key="1">
    <source>
        <dbReference type="PROSITE-ProRule" id="PRU00042"/>
    </source>
</evidence>
<dbReference type="FunCoup" id="G0MCI7">
    <property type="interactions" value="1777"/>
</dbReference>
<feature type="compositionally biased region" description="Low complexity" evidence="2">
    <location>
        <begin position="694"/>
        <end position="712"/>
    </location>
</feature>
<evidence type="ECO:0000259" key="3">
    <source>
        <dbReference type="PROSITE" id="PS50157"/>
    </source>
</evidence>
<dbReference type="OrthoDB" id="5857918at2759"/>
<dbReference type="Proteomes" id="UP000008068">
    <property type="component" value="Unassembled WGS sequence"/>
</dbReference>
<dbReference type="EMBL" id="GL379789">
    <property type="protein sequence ID" value="EGT45610.1"/>
    <property type="molecule type" value="Genomic_DNA"/>
</dbReference>
<feature type="compositionally biased region" description="Polar residues" evidence="2">
    <location>
        <begin position="409"/>
        <end position="424"/>
    </location>
</feature>
<feature type="region of interest" description="Disordered" evidence="2">
    <location>
        <begin position="447"/>
        <end position="480"/>
    </location>
</feature>
<proteinExistence type="predicted"/>
<organism evidence="5">
    <name type="scientific">Caenorhabditis brenneri</name>
    <name type="common">Nematode worm</name>
    <dbReference type="NCBI Taxonomy" id="135651"/>
    <lineage>
        <taxon>Eukaryota</taxon>
        <taxon>Metazoa</taxon>
        <taxon>Ecdysozoa</taxon>
        <taxon>Nematoda</taxon>
        <taxon>Chromadorea</taxon>
        <taxon>Rhabditida</taxon>
        <taxon>Rhabditina</taxon>
        <taxon>Rhabditomorpha</taxon>
        <taxon>Rhabditoidea</taxon>
        <taxon>Rhabditidae</taxon>
        <taxon>Peloderinae</taxon>
        <taxon>Caenorhabditis</taxon>
    </lineage>
</organism>
<dbReference type="HOGENOM" id="CLU_384148_0_0_1"/>
<dbReference type="PROSITE" id="PS00028">
    <property type="entry name" value="ZINC_FINGER_C2H2_1"/>
    <property type="match status" value="1"/>
</dbReference>
<gene>
    <name evidence="4" type="ORF">CAEBREN_10828</name>
</gene>
<dbReference type="STRING" id="135651.G0MCI7"/>
<feature type="region of interest" description="Disordered" evidence="2">
    <location>
        <begin position="115"/>
        <end position="244"/>
    </location>
</feature>
<evidence type="ECO:0000256" key="2">
    <source>
        <dbReference type="SAM" id="MobiDB-lite"/>
    </source>
</evidence>
<feature type="compositionally biased region" description="Polar residues" evidence="2">
    <location>
        <begin position="619"/>
        <end position="631"/>
    </location>
</feature>
<feature type="compositionally biased region" description="Basic and acidic residues" evidence="2">
    <location>
        <begin position="673"/>
        <end position="691"/>
    </location>
</feature>
<dbReference type="SMART" id="SM00355">
    <property type="entry name" value="ZnF_C2H2"/>
    <property type="match status" value="2"/>
</dbReference>
<feature type="compositionally biased region" description="Acidic residues" evidence="2">
    <location>
        <begin position="458"/>
        <end position="475"/>
    </location>
</feature>
<dbReference type="InterPro" id="IPR013087">
    <property type="entry name" value="Znf_C2H2_type"/>
</dbReference>
<feature type="domain" description="C2H2-type" evidence="3">
    <location>
        <begin position="342"/>
        <end position="365"/>
    </location>
</feature>
<dbReference type="eggNOG" id="ENOG502TG0G">
    <property type="taxonomic scope" value="Eukaryota"/>
</dbReference>
<keyword evidence="1" id="KW-0863">Zinc-finger</keyword>
<feature type="region of interest" description="Disordered" evidence="2">
    <location>
        <begin position="401"/>
        <end position="432"/>
    </location>
</feature>
<dbReference type="InParanoid" id="G0MCI7"/>
<feature type="compositionally biased region" description="Low complexity" evidence="2">
    <location>
        <begin position="584"/>
        <end position="597"/>
    </location>
</feature>
<keyword evidence="5" id="KW-1185">Reference proteome</keyword>
<feature type="compositionally biased region" description="Low complexity" evidence="2">
    <location>
        <begin position="163"/>
        <end position="195"/>
    </location>
</feature>
<dbReference type="GO" id="GO:0008270">
    <property type="term" value="F:zinc ion binding"/>
    <property type="evidence" value="ECO:0007669"/>
    <property type="project" value="UniProtKB-KW"/>
</dbReference>
<dbReference type="AlphaFoldDB" id="G0MCI7"/>
<protein>
    <recommendedName>
        <fullName evidence="3">C2H2-type domain-containing protein</fullName>
    </recommendedName>
</protein>
<feature type="compositionally biased region" description="Polar residues" evidence="2">
    <location>
        <begin position="118"/>
        <end position="132"/>
    </location>
</feature>
<feature type="compositionally biased region" description="Basic and acidic residues" evidence="2">
    <location>
        <begin position="598"/>
        <end position="608"/>
    </location>
</feature>
<dbReference type="PROSITE" id="PS50157">
    <property type="entry name" value="ZINC_FINGER_C2H2_2"/>
    <property type="match status" value="1"/>
</dbReference>
<keyword evidence="1" id="KW-0479">Metal-binding</keyword>
<dbReference type="OMA" id="YKHFKYK"/>
<evidence type="ECO:0000313" key="5">
    <source>
        <dbReference type="Proteomes" id="UP000008068"/>
    </source>
</evidence>
<name>G0MCI7_CAEBE</name>
<evidence type="ECO:0000313" key="4">
    <source>
        <dbReference type="EMBL" id="EGT45610.1"/>
    </source>
</evidence>
<sequence length="720" mass="80161">MSRLVCPMCSEELEEEGDHFYKHFKYKKFPCGETGCKEEFYTGAKRNAHCTEMKHKRSFQVENVIVEEDLAGNLGNIANHVNPYMDKLVSIVVADARALAANGKDIDATIKSRWGSDANETSSSAPVTSSERTATDPGKKKRNSAVSSNTNPAAKKTKSLIGAPSAKSTFATTSADSSTRTSDDSAAQATSSTSSMNLPNPVADSTTNDIPQFETPTLPAAKKQRKKRDSATSSSTQKTTVAAVETEEEIPDDIKVECQTCRAKVPYQLQYRHAHAKTHVTDSDETSADYEQVLEGAVNKAFPGLPNGVHNCQLCMEPEKEITLTKQREHIETRHKNEIPELQCPKCDRVFEQQCRLSAHMRDQHGLQLTFIDSEFQERRTRRNEMIKALRKKYFPISYKGKLKRQSKKQPTTPAQNPVANPPSSYEPGSLSSVIVNDIRVVEARKTRRAPRYQEQSDSSDDENEDEEEEEDDDTSNTVPIDCSADIIFVEQRFLTEVQEKLLSRASSMVNIKKEVVDPADGEETKEEEKTPSPKPDEQQRPPTPIYAKYEPTVPPPGYAPYPLLGLHSGVGSIPLPPSPLNRPISPSSTISAPATTRNRDRSSRERTLSPPRRHRSPYDNNRQSSSSTYNDRNENRRRRGGGSSSRSYVSGSGGRYQNHHHHQNRGGGGRAGGEERGAQSENESRGDRGRSGGYRSYDSPYYRPPSSNSSHNRGRSHHY</sequence>
<feature type="region of interest" description="Disordered" evidence="2">
    <location>
        <begin position="514"/>
        <end position="720"/>
    </location>
</feature>